<feature type="domain" description="2TM" evidence="2">
    <location>
        <begin position="69"/>
        <end position="146"/>
    </location>
</feature>
<sequence>MSNFPLSYPESYSPEDIQQILQIALARKAEGEELTRQQLWEIASELEIDSQSLQAAEQDWFERKAVQEKREAFNLYRRSQFKQRLTKYLIINIFLLSFNIAIAGTITWSIYILLFWGLSIALNGWKAYQTQGEEYERAFQRWDFQNEVKRTFATFWEKLQKSWQV</sequence>
<dbReference type="AlphaFoldDB" id="K9XTX6"/>
<name>K9XTX6_STAC7</name>
<proteinExistence type="predicted"/>
<dbReference type="OrthoDB" id="560236at2"/>
<keyword evidence="1" id="KW-0812">Transmembrane</keyword>
<feature type="transmembrane region" description="Helical" evidence="1">
    <location>
        <begin position="85"/>
        <end position="102"/>
    </location>
</feature>
<evidence type="ECO:0000313" key="4">
    <source>
        <dbReference type="Proteomes" id="UP000010473"/>
    </source>
</evidence>
<evidence type="ECO:0000259" key="2">
    <source>
        <dbReference type="Pfam" id="PF13239"/>
    </source>
</evidence>
<protein>
    <recommendedName>
        <fullName evidence="2">2TM domain-containing protein</fullName>
    </recommendedName>
</protein>
<dbReference type="STRING" id="111780.Sta7437_2469"/>
<evidence type="ECO:0000256" key="1">
    <source>
        <dbReference type="SAM" id="Phobius"/>
    </source>
</evidence>
<keyword evidence="1" id="KW-0472">Membrane</keyword>
<keyword evidence="1" id="KW-1133">Transmembrane helix</keyword>
<dbReference type="eggNOG" id="ENOG5031EQC">
    <property type="taxonomic scope" value="Bacteria"/>
</dbReference>
<evidence type="ECO:0000313" key="3">
    <source>
        <dbReference type="EMBL" id="AFZ36003.1"/>
    </source>
</evidence>
<gene>
    <name evidence="3" type="ordered locus">Sta7437_2469</name>
</gene>
<dbReference type="Proteomes" id="UP000010473">
    <property type="component" value="Chromosome"/>
</dbReference>
<dbReference type="Pfam" id="PF13239">
    <property type="entry name" value="2TM"/>
    <property type="match status" value="1"/>
</dbReference>
<dbReference type="RefSeq" id="WP_015193671.1">
    <property type="nucleotide sequence ID" value="NC_019748.1"/>
</dbReference>
<dbReference type="EMBL" id="CP003653">
    <property type="protein sequence ID" value="AFZ36003.1"/>
    <property type="molecule type" value="Genomic_DNA"/>
</dbReference>
<dbReference type="InterPro" id="IPR025698">
    <property type="entry name" value="2TM_dom"/>
</dbReference>
<organism evidence="3 4">
    <name type="scientific">Stanieria cyanosphaera (strain ATCC 29371 / PCC 7437)</name>
    <dbReference type="NCBI Taxonomy" id="111780"/>
    <lineage>
        <taxon>Bacteria</taxon>
        <taxon>Bacillati</taxon>
        <taxon>Cyanobacteriota</taxon>
        <taxon>Cyanophyceae</taxon>
        <taxon>Pleurocapsales</taxon>
        <taxon>Dermocarpellaceae</taxon>
        <taxon>Stanieria</taxon>
    </lineage>
</organism>
<dbReference type="KEGG" id="scs:Sta7437_2469"/>
<accession>K9XTX6</accession>
<reference evidence="4" key="1">
    <citation type="journal article" date="2013" name="Proc. Natl. Acad. Sci. U.S.A.">
        <title>Improving the coverage of the cyanobacterial phylum using diversity-driven genome sequencing.</title>
        <authorList>
            <person name="Shih P.M."/>
            <person name="Wu D."/>
            <person name="Latifi A."/>
            <person name="Axen S.D."/>
            <person name="Fewer D.P."/>
            <person name="Talla E."/>
            <person name="Calteau A."/>
            <person name="Cai F."/>
            <person name="Tandeau de Marsac N."/>
            <person name="Rippka R."/>
            <person name="Herdman M."/>
            <person name="Sivonen K."/>
            <person name="Coursin T."/>
            <person name="Laurent T."/>
            <person name="Goodwin L."/>
            <person name="Nolan M."/>
            <person name="Davenport K.W."/>
            <person name="Han C.S."/>
            <person name="Rubin E.M."/>
            <person name="Eisen J.A."/>
            <person name="Woyke T."/>
            <person name="Gugger M."/>
            <person name="Kerfeld C.A."/>
        </authorList>
    </citation>
    <scope>NUCLEOTIDE SEQUENCE [LARGE SCALE GENOMIC DNA]</scope>
    <source>
        <strain evidence="4">ATCC 29371 / PCC 7437</strain>
    </source>
</reference>
<dbReference type="HOGENOM" id="CLU_129293_0_0_3"/>
<keyword evidence="4" id="KW-1185">Reference proteome</keyword>